<dbReference type="InterPro" id="IPR001585">
    <property type="entry name" value="TAL/FSA"/>
</dbReference>
<evidence type="ECO:0000313" key="5">
    <source>
        <dbReference type="EMBL" id="MBL4930474.1"/>
    </source>
</evidence>
<comment type="subcellular location">
    <subcellularLocation>
        <location evidence="1">Cytoplasm</location>
    </subcellularLocation>
</comment>
<dbReference type="AlphaFoldDB" id="A0A937FAR0"/>
<evidence type="ECO:0000256" key="3">
    <source>
        <dbReference type="ARBA" id="ARBA00022679"/>
    </source>
</evidence>
<keyword evidence="3" id="KW-0808">Transferase</keyword>
<dbReference type="Pfam" id="PF00923">
    <property type="entry name" value="TAL_FSA"/>
    <property type="match status" value="1"/>
</dbReference>
<dbReference type="InterPro" id="IPR013785">
    <property type="entry name" value="Aldolase_TIM"/>
</dbReference>
<protein>
    <submittedName>
        <fullName evidence="5">Transaldolase</fullName>
    </submittedName>
</protein>
<gene>
    <name evidence="5" type="ORF">JK634_01430</name>
</gene>
<dbReference type="EMBL" id="JAESWA010000005">
    <property type="protein sequence ID" value="MBL4930474.1"/>
    <property type="molecule type" value="Genomic_DNA"/>
</dbReference>
<evidence type="ECO:0000313" key="6">
    <source>
        <dbReference type="Proteomes" id="UP000623681"/>
    </source>
</evidence>
<dbReference type="GO" id="GO:0016740">
    <property type="term" value="F:transferase activity"/>
    <property type="evidence" value="ECO:0007669"/>
    <property type="project" value="UniProtKB-KW"/>
</dbReference>
<proteinExistence type="predicted"/>
<organism evidence="5 6">
    <name type="scientific">Clostridium paridis</name>
    <dbReference type="NCBI Taxonomy" id="2803863"/>
    <lineage>
        <taxon>Bacteria</taxon>
        <taxon>Bacillati</taxon>
        <taxon>Bacillota</taxon>
        <taxon>Clostridia</taxon>
        <taxon>Eubacteriales</taxon>
        <taxon>Clostridiaceae</taxon>
        <taxon>Clostridium</taxon>
    </lineage>
</organism>
<dbReference type="Proteomes" id="UP000623681">
    <property type="component" value="Unassembled WGS sequence"/>
</dbReference>
<name>A0A937FAR0_9CLOT</name>
<evidence type="ECO:0000256" key="4">
    <source>
        <dbReference type="ARBA" id="ARBA00023270"/>
    </source>
</evidence>
<dbReference type="PROSITE" id="PS01054">
    <property type="entry name" value="TRANSALDOLASE_1"/>
    <property type="match status" value="1"/>
</dbReference>
<comment type="caution">
    <text evidence="5">The sequence shown here is derived from an EMBL/GenBank/DDBJ whole genome shotgun (WGS) entry which is preliminary data.</text>
</comment>
<evidence type="ECO:0000256" key="2">
    <source>
        <dbReference type="ARBA" id="ARBA00022490"/>
    </source>
</evidence>
<dbReference type="PROSITE" id="PS00958">
    <property type="entry name" value="TRANSALDOLASE_2"/>
    <property type="match status" value="1"/>
</dbReference>
<keyword evidence="6" id="KW-1185">Reference proteome</keyword>
<dbReference type="RefSeq" id="WP_202765852.1">
    <property type="nucleotide sequence ID" value="NZ_JAESWA010000005.1"/>
</dbReference>
<dbReference type="InterPro" id="IPR018225">
    <property type="entry name" value="Transaldolase_AS"/>
</dbReference>
<dbReference type="PANTHER" id="PTHR10683">
    <property type="entry name" value="TRANSALDOLASE"/>
    <property type="match status" value="1"/>
</dbReference>
<accession>A0A937FAR0</accession>
<dbReference type="SUPFAM" id="SSF51569">
    <property type="entry name" value="Aldolase"/>
    <property type="match status" value="1"/>
</dbReference>
<sequence>MFLDTANISEIKEISALGFFKGVTTNPTLLLKEKKNREVIINEIFEAYSKMLFVQAVGETHDEIYNDCKRILQIDSTRIVLKIPATVEGMKVITSIKRENRYTPILATAVCSVEQGIISVLAGCDYIAPYVNRMESNNINPYEVINKIRKYIDENKVDTKIVAASFKNPNQVNDAIFSGAHTVTIPYDILNQMLNKQLVVASVDKFNKDGYELEELGR</sequence>
<keyword evidence="2" id="KW-0963">Cytoplasm</keyword>
<dbReference type="PANTHER" id="PTHR10683:SF28">
    <property type="entry name" value="TRANSALDOLASE C"/>
    <property type="match status" value="1"/>
</dbReference>
<evidence type="ECO:0000256" key="1">
    <source>
        <dbReference type="ARBA" id="ARBA00004496"/>
    </source>
</evidence>
<dbReference type="GO" id="GO:0005975">
    <property type="term" value="P:carbohydrate metabolic process"/>
    <property type="evidence" value="ECO:0007669"/>
    <property type="project" value="InterPro"/>
</dbReference>
<dbReference type="Gene3D" id="3.20.20.70">
    <property type="entry name" value="Aldolase class I"/>
    <property type="match status" value="1"/>
</dbReference>
<dbReference type="GO" id="GO:0005737">
    <property type="term" value="C:cytoplasm"/>
    <property type="evidence" value="ECO:0007669"/>
    <property type="project" value="UniProtKB-SubCell"/>
</dbReference>
<keyword evidence="4" id="KW-0704">Schiff base</keyword>
<dbReference type="FunFam" id="3.20.20.70:FF:000018">
    <property type="entry name" value="Probable transaldolase"/>
    <property type="match status" value="1"/>
</dbReference>
<reference evidence="5" key="1">
    <citation type="submission" date="2021-01" db="EMBL/GenBank/DDBJ databases">
        <title>Genome public.</title>
        <authorList>
            <person name="Liu C."/>
            <person name="Sun Q."/>
        </authorList>
    </citation>
    <scope>NUCLEOTIDE SEQUENCE</scope>
    <source>
        <strain evidence="5">YIM B02565</strain>
    </source>
</reference>